<feature type="compositionally biased region" description="Polar residues" evidence="1">
    <location>
        <begin position="22"/>
        <end position="36"/>
    </location>
</feature>
<feature type="region of interest" description="Disordered" evidence="1">
    <location>
        <begin position="1"/>
        <end position="54"/>
    </location>
</feature>
<sequence length="106" mass="11709">MHRSMPPNPNPNPNPNPKRTTRASSKTVDRTAQGSNTTTTTRRITRIRPGPIASTIATARQTPLRPIGGRLRCGARTRAIVIRVMGREPPWCPDVNYRSGKIALSR</sequence>
<accession>L8X7L8</accession>
<dbReference type="HOGENOM" id="CLU_2224966_0_0_1"/>
<evidence type="ECO:0000256" key="1">
    <source>
        <dbReference type="SAM" id="MobiDB-lite"/>
    </source>
</evidence>
<dbReference type="EMBL" id="AFRT01000192">
    <property type="protein sequence ID" value="ELU45092.1"/>
    <property type="molecule type" value="Genomic_DNA"/>
</dbReference>
<feature type="compositionally biased region" description="Pro residues" evidence="1">
    <location>
        <begin position="1"/>
        <end position="16"/>
    </location>
</feature>
<proteinExistence type="predicted"/>
<comment type="caution">
    <text evidence="2">The sequence shown here is derived from an EMBL/GenBank/DDBJ whole genome shotgun (WGS) entry which is preliminary data.</text>
</comment>
<dbReference type="AlphaFoldDB" id="L8X7L8"/>
<keyword evidence="3" id="KW-1185">Reference proteome</keyword>
<name>L8X7L8_THACA</name>
<evidence type="ECO:0000313" key="3">
    <source>
        <dbReference type="Proteomes" id="UP000011668"/>
    </source>
</evidence>
<reference evidence="2 3" key="1">
    <citation type="journal article" date="2013" name="Nat. Commun.">
        <title>The evolution and pathogenic mechanisms of the rice sheath blight pathogen.</title>
        <authorList>
            <person name="Zheng A."/>
            <person name="Lin R."/>
            <person name="Xu L."/>
            <person name="Qin P."/>
            <person name="Tang C."/>
            <person name="Ai P."/>
            <person name="Zhang D."/>
            <person name="Liu Y."/>
            <person name="Sun Z."/>
            <person name="Feng H."/>
            <person name="Wang Y."/>
            <person name="Chen Y."/>
            <person name="Liang X."/>
            <person name="Fu R."/>
            <person name="Li Q."/>
            <person name="Zhang J."/>
            <person name="Yu X."/>
            <person name="Xie Z."/>
            <person name="Ding L."/>
            <person name="Guan P."/>
            <person name="Tang J."/>
            <person name="Liang Y."/>
            <person name="Wang S."/>
            <person name="Deng Q."/>
            <person name="Li S."/>
            <person name="Zhu J."/>
            <person name="Wang L."/>
            <person name="Liu H."/>
            <person name="Li P."/>
        </authorList>
    </citation>
    <scope>NUCLEOTIDE SEQUENCE [LARGE SCALE GENOMIC DNA]</scope>
    <source>
        <strain evidence="3">AG-1 IA</strain>
    </source>
</reference>
<evidence type="ECO:0000313" key="2">
    <source>
        <dbReference type="EMBL" id="ELU45092.1"/>
    </source>
</evidence>
<organism evidence="2 3">
    <name type="scientific">Thanatephorus cucumeris (strain AG1-IA)</name>
    <name type="common">Rice sheath blight fungus</name>
    <name type="synonym">Rhizoctonia solani</name>
    <dbReference type="NCBI Taxonomy" id="983506"/>
    <lineage>
        <taxon>Eukaryota</taxon>
        <taxon>Fungi</taxon>
        <taxon>Dikarya</taxon>
        <taxon>Basidiomycota</taxon>
        <taxon>Agaricomycotina</taxon>
        <taxon>Agaricomycetes</taxon>
        <taxon>Cantharellales</taxon>
        <taxon>Ceratobasidiaceae</taxon>
        <taxon>Rhizoctonia</taxon>
        <taxon>Rhizoctonia solani AG-1</taxon>
    </lineage>
</organism>
<dbReference type="Proteomes" id="UP000011668">
    <property type="component" value="Unassembled WGS sequence"/>
</dbReference>
<protein>
    <submittedName>
        <fullName evidence="2">Uncharacterized protein</fullName>
    </submittedName>
</protein>
<gene>
    <name evidence="2" type="ORF">AG1IA_00875</name>
</gene>